<reference evidence="4 5" key="1">
    <citation type="journal article" date="2018" name="BMC Genomics">
        <title>Genomic evidence for intraspecific hybridization in a clonal and extremely halotolerant yeast.</title>
        <authorList>
            <person name="Gostincar C."/>
            <person name="Stajich J.E."/>
            <person name="Zupancic J."/>
            <person name="Zalar P."/>
            <person name="Gunde-Cimerman N."/>
        </authorList>
    </citation>
    <scope>NUCLEOTIDE SEQUENCE [LARGE SCALE GENOMIC DNA]</scope>
    <source>
        <strain evidence="3 5">EXF-6654</strain>
        <strain evidence="2 4">EXF-6656</strain>
    </source>
</reference>
<dbReference type="Proteomes" id="UP000282582">
    <property type="component" value="Unassembled WGS sequence"/>
</dbReference>
<feature type="region of interest" description="Disordered" evidence="1">
    <location>
        <begin position="223"/>
        <end position="551"/>
    </location>
</feature>
<accession>A0A3M6WJA0</accession>
<organism evidence="2 4">
    <name type="scientific">Hortaea werneckii</name>
    <name type="common">Black yeast</name>
    <name type="synonym">Cladosporium werneckii</name>
    <dbReference type="NCBI Taxonomy" id="91943"/>
    <lineage>
        <taxon>Eukaryota</taxon>
        <taxon>Fungi</taxon>
        <taxon>Dikarya</taxon>
        <taxon>Ascomycota</taxon>
        <taxon>Pezizomycotina</taxon>
        <taxon>Dothideomycetes</taxon>
        <taxon>Dothideomycetidae</taxon>
        <taxon>Mycosphaerellales</taxon>
        <taxon>Teratosphaeriaceae</taxon>
        <taxon>Hortaea</taxon>
    </lineage>
</organism>
<feature type="compositionally biased region" description="Basic and acidic residues" evidence="1">
    <location>
        <begin position="590"/>
        <end position="632"/>
    </location>
</feature>
<feature type="compositionally biased region" description="Basic and acidic residues" evidence="1">
    <location>
        <begin position="523"/>
        <end position="535"/>
    </location>
</feature>
<dbReference type="EMBL" id="QWIJ01000804">
    <property type="protein sequence ID" value="RMX78624.1"/>
    <property type="molecule type" value="Genomic_DNA"/>
</dbReference>
<proteinExistence type="predicted"/>
<evidence type="ECO:0000313" key="2">
    <source>
        <dbReference type="EMBL" id="RMX78624.1"/>
    </source>
</evidence>
<evidence type="ECO:0000313" key="3">
    <source>
        <dbReference type="EMBL" id="RMX96154.1"/>
    </source>
</evidence>
<feature type="compositionally biased region" description="Pro residues" evidence="1">
    <location>
        <begin position="1"/>
        <end position="17"/>
    </location>
</feature>
<feature type="compositionally biased region" description="Pro residues" evidence="1">
    <location>
        <begin position="262"/>
        <end position="310"/>
    </location>
</feature>
<feature type="region of interest" description="Disordered" evidence="1">
    <location>
        <begin position="1"/>
        <end position="69"/>
    </location>
</feature>
<dbReference type="OrthoDB" id="3895385at2759"/>
<dbReference type="AlphaFoldDB" id="A0A3M6WJA0"/>
<evidence type="ECO:0000313" key="5">
    <source>
        <dbReference type="Proteomes" id="UP000282582"/>
    </source>
</evidence>
<feature type="compositionally biased region" description="Low complexity" evidence="1">
    <location>
        <begin position="463"/>
        <end position="472"/>
    </location>
</feature>
<dbReference type="Proteomes" id="UP000281245">
    <property type="component" value="Unassembled WGS sequence"/>
</dbReference>
<gene>
    <name evidence="3" type="ORF">D0868_11334</name>
    <name evidence="2" type="ORF">D0869_08938</name>
</gene>
<evidence type="ECO:0000313" key="4">
    <source>
        <dbReference type="Proteomes" id="UP000281245"/>
    </source>
</evidence>
<feature type="compositionally biased region" description="Basic and acidic residues" evidence="1">
    <location>
        <begin position="501"/>
        <end position="513"/>
    </location>
</feature>
<evidence type="ECO:0000256" key="1">
    <source>
        <dbReference type="SAM" id="MobiDB-lite"/>
    </source>
</evidence>
<feature type="region of interest" description="Disordered" evidence="1">
    <location>
        <begin position="589"/>
        <end position="632"/>
    </location>
</feature>
<feature type="compositionally biased region" description="Pro residues" evidence="1">
    <location>
        <begin position="318"/>
        <end position="334"/>
    </location>
</feature>
<sequence>MQNHPPPPPQAPMPPPTGGFNPGMNQMPGPSPVYDDFGGVAQGPPMVDFVGDDFSSEPKPKKQKGAQTKFSQPVDVVYEGYLLERVPAPNNGKLSWGRVGKSSLPCDERKLADLAKKHRQLSKSDPVTEYSQLSSKQRRVIDRLIKERQMQEQHPNADWVLLDILKRGIPHYTRPMEVQKLQVILKRQDRTLTKPNTKTARTATTVDQAVEIIDLNEPLIELRSEKNSAQTGSKKKQPKQSFNAGDEFLGFEKPVVGNHQAPGPPPMPNFAPPPAQPPPMMGPPGPIPAPPPMGNPGPIPAPPMGPPPIPVEHLQPNQGPPMPWNNAGPPPHMPPVGSGMSNPPNHPQHHPNAFEPGSMPLHGDGNPFQPNPDIANPQHFESPFYDEVAGGINKRASRPHTRMPVRSPSPDESDFGNPSPRQRRSSSARQMQQLHNKINSLTEKFENWHVSSGSSAEADSVFSQPTGRSSTPPSTPPLSEPRGSLHRRKSHDRRPQYRTQPRVDRRYVDEYAEVRPGNSFYDRMGRPQYSREGRSRPRHPPPLPPAPLERAISYDDDYPAARGVRAGRYAAPRLQRRLTDYEEGGYFPADFRREYHQQDRREQEAFERGRREGARHGGRRDRMMERGDYYFN</sequence>
<name>A0A3M6WJA0_HORWE</name>
<dbReference type="EMBL" id="QWIK01001257">
    <property type="protein sequence ID" value="RMX96154.1"/>
    <property type="molecule type" value="Genomic_DNA"/>
</dbReference>
<comment type="caution">
    <text evidence="2">The sequence shown here is derived from an EMBL/GenBank/DDBJ whole genome shotgun (WGS) entry which is preliminary data.</text>
</comment>
<protein>
    <submittedName>
        <fullName evidence="2">Uncharacterized protein</fullName>
    </submittedName>
</protein>